<reference evidence="2 3" key="1">
    <citation type="submission" date="2017-09" db="EMBL/GenBank/DDBJ databases">
        <title>Depth-based differentiation of microbial function through sediment-hosted aquifers and enrichment of novel symbionts in the deep terrestrial subsurface.</title>
        <authorList>
            <person name="Probst A.J."/>
            <person name="Ladd B."/>
            <person name="Jarett J.K."/>
            <person name="Geller-Mcgrath D.E."/>
            <person name="Sieber C.M."/>
            <person name="Emerson J.B."/>
            <person name="Anantharaman K."/>
            <person name="Thomas B.C."/>
            <person name="Malmstrom R."/>
            <person name="Stieglmeier M."/>
            <person name="Klingl A."/>
            <person name="Woyke T."/>
            <person name="Ryan C.M."/>
            <person name="Banfield J.F."/>
        </authorList>
    </citation>
    <scope>NUCLEOTIDE SEQUENCE [LARGE SCALE GENOMIC DNA]</scope>
    <source>
        <strain evidence="2">CG11_big_fil_rev_8_21_14_0_20_45_26</strain>
    </source>
</reference>
<organism evidence="2 3">
    <name type="scientific">Candidatus Abzuiibacterium crystallinum</name>
    <dbReference type="NCBI Taxonomy" id="1974748"/>
    <lineage>
        <taxon>Bacteria</taxon>
        <taxon>Pseudomonadati</taxon>
        <taxon>Candidatus Omnitrophota</taxon>
        <taxon>Candidatus Abzuiibacterium</taxon>
    </lineage>
</organism>
<accession>A0A2H0LTU6</accession>
<proteinExistence type="predicted"/>
<protein>
    <recommendedName>
        <fullName evidence="4">t-SNARE coiled-coil homology domain-containing protein</fullName>
    </recommendedName>
</protein>
<sequence length="117" mass="13843">MTSQENRIPNEREFKVILEDIYSQFRIFGEGLTGVNGRLDGMEQRLDRMEVRLDRMEVRLDRMEVRLDRMEGRLDRVEGDLQVLKSDMSFVKIVLKTVATKDDLLVIDRRLTALENR</sequence>
<keyword evidence="1" id="KW-0175">Coiled coil</keyword>
<dbReference type="SUPFAM" id="SSF57997">
    <property type="entry name" value="Tropomyosin"/>
    <property type="match status" value="1"/>
</dbReference>
<evidence type="ECO:0008006" key="4">
    <source>
        <dbReference type="Google" id="ProtNLM"/>
    </source>
</evidence>
<feature type="coiled-coil region" evidence="1">
    <location>
        <begin position="39"/>
        <end position="87"/>
    </location>
</feature>
<evidence type="ECO:0000256" key="1">
    <source>
        <dbReference type="SAM" id="Coils"/>
    </source>
</evidence>
<comment type="caution">
    <text evidence="2">The sequence shown here is derived from an EMBL/GenBank/DDBJ whole genome shotgun (WGS) entry which is preliminary data.</text>
</comment>
<dbReference type="EMBL" id="PCVY01000020">
    <property type="protein sequence ID" value="PIQ87094.1"/>
    <property type="molecule type" value="Genomic_DNA"/>
</dbReference>
<dbReference type="Gene3D" id="1.20.5.110">
    <property type="match status" value="2"/>
</dbReference>
<dbReference type="Proteomes" id="UP000230859">
    <property type="component" value="Unassembled WGS sequence"/>
</dbReference>
<evidence type="ECO:0000313" key="2">
    <source>
        <dbReference type="EMBL" id="PIQ87094.1"/>
    </source>
</evidence>
<name>A0A2H0LTU6_9BACT</name>
<dbReference type="AlphaFoldDB" id="A0A2H0LTU6"/>
<gene>
    <name evidence="2" type="ORF">COV74_02075</name>
</gene>
<evidence type="ECO:0000313" key="3">
    <source>
        <dbReference type="Proteomes" id="UP000230859"/>
    </source>
</evidence>